<dbReference type="InterPro" id="IPR002372">
    <property type="entry name" value="PQQ_rpt_dom"/>
</dbReference>
<keyword evidence="8" id="KW-1185">Reference proteome</keyword>
<keyword evidence="4" id="KW-0472">Membrane</keyword>
<evidence type="ECO:0000259" key="6">
    <source>
        <dbReference type="Pfam" id="PF01011"/>
    </source>
</evidence>
<dbReference type="SUPFAM" id="SSF50998">
    <property type="entry name" value="Quinoprotein alcohol dehydrogenase-like"/>
    <property type="match status" value="1"/>
</dbReference>
<evidence type="ECO:0000256" key="1">
    <source>
        <dbReference type="ARBA" id="ARBA00001931"/>
    </source>
</evidence>
<dbReference type="GO" id="GO:0048038">
    <property type="term" value="F:quinone binding"/>
    <property type="evidence" value="ECO:0007669"/>
    <property type="project" value="InterPro"/>
</dbReference>
<evidence type="ECO:0000256" key="4">
    <source>
        <dbReference type="SAM" id="Phobius"/>
    </source>
</evidence>
<evidence type="ECO:0000313" key="8">
    <source>
        <dbReference type="Proteomes" id="UP000046187"/>
    </source>
</evidence>
<feature type="domain" description="Pyrrolo-quinoline quinone repeat" evidence="6">
    <location>
        <begin position="29"/>
        <end position="625"/>
    </location>
</feature>
<feature type="transmembrane region" description="Helical" evidence="4">
    <location>
        <begin position="660"/>
        <end position="682"/>
    </location>
</feature>
<proteinExistence type="inferred from homology"/>
<feature type="chain" id="PRO_5005492330" evidence="5">
    <location>
        <begin position="24"/>
        <end position="699"/>
    </location>
</feature>
<dbReference type="InterPro" id="IPR018391">
    <property type="entry name" value="PQQ_b-propeller_rpt"/>
</dbReference>
<dbReference type="Pfam" id="PF01011">
    <property type="entry name" value="PQQ"/>
    <property type="match status" value="1"/>
</dbReference>
<accession>A0A0K2ZF34</accession>
<dbReference type="PANTHER" id="PTHR32303">
    <property type="entry name" value="QUINOPROTEIN ALCOHOL DEHYDROGENASE (CYTOCHROME C)"/>
    <property type="match status" value="1"/>
</dbReference>
<dbReference type="GO" id="GO:0008876">
    <property type="term" value="F:quinoprotein glucose dehydrogenase activity"/>
    <property type="evidence" value="ECO:0007669"/>
    <property type="project" value="TreeGrafter"/>
</dbReference>
<dbReference type="PANTHER" id="PTHR32303:SF4">
    <property type="entry name" value="QUINOPROTEIN GLUCOSE DEHYDROGENASE"/>
    <property type="match status" value="1"/>
</dbReference>
<comment type="similarity">
    <text evidence="2">Belongs to the bacterial PQQ dehydrogenase family.</text>
</comment>
<organism evidence="7 8">
    <name type="scientific">Xanthomonas graminis pv. arrhenatheri LMG 727</name>
    <dbReference type="NCBI Taxonomy" id="1195923"/>
    <lineage>
        <taxon>Bacteria</taxon>
        <taxon>Pseudomonadati</taxon>
        <taxon>Pseudomonadota</taxon>
        <taxon>Gammaproteobacteria</taxon>
        <taxon>Lysobacterales</taxon>
        <taxon>Lysobacteraceae</taxon>
        <taxon>Xanthomonas</taxon>
        <taxon>Xanthomonas translucens group</taxon>
        <taxon>Xanthomonas graminis</taxon>
    </lineage>
</organism>
<keyword evidence="3" id="KW-0560">Oxidoreductase</keyword>
<comment type="cofactor">
    <cofactor evidence="1">
        <name>pyrroloquinoline quinone</name>
        <dbReference type="ChEBI" id="CHEBI:58442"/>
    </cofactor>
</comment>
<dbReference type="AlphaFoldDB" id="A0A0K2ZF34"/>
<dbReference type="InterPro" id="IPR011047">
    <property type="entry name" value="Quinoprotein_ADH-like_sf"/>
</dbReference>
<protein>
    <submittedName>
        <fullName evidence="7">Quinoprotein glucose dehydrogenase</fullName>
    </submittedName>
</protein>
<dbReference type="RefSeq" id="WP_081004773.1">
    <property type="nucleotide sequence ID" value="NZ_CXOI01000003.1"/>
</dbReference>
<feature type="signal peptide" evidence="5">
    <location>
        <begin position="1"/>
        <end position="23"/>
    </location>
</feature>
<sequence>MGSRWRAAVCGAGLALGVGGICAAAPGDWASYAGAPGGGQHSPLTQITPDNVGRLRIAWSFRTGELGAGLPDPERRRFEANPLVLDGRMYLVTGTGIAFALDAASGRELWSFDAKVARGKRYSDPAARGVSFWRDTQAAAGACRERIVFGTLDARLIALDAADGRPCAGFGTAGSIDLRAGIDVQDRLNDTWANYAVTSPPVVAGDVLVVGSSIGDNRGHALEQGVVRGYDARSGRALWRWDPVPRDPAAATAAGWQPQQAATVGGGNAWAPLAVDPALGLVYVPTGSASPDYYGGERLGDNRDANSLVALDLHSGRRVWAQQLVHHDLWDYDLASQPVLTTLQTAQGPREAVLQATKTGFLFAFDRRDGSPVFPISEVPVPATDVPGERISPTQPMPEPALRLARHTPLTAADAWGATPGARRECAALIAGLRSEGLFTPPSVRGTIALPGWAGGVNWGGIAVDPQRQLAILPVSDLPMQVALIPREHFSEADEARHPDQQFNDMQGTPYYMRRGVLASSRGVPCIKPPWGRLVAVDLRTRKIAWERPLGTLEERLPWLPLDVGTPLLGGAVTTASGLTFIAAAADARLRALDSASGKTLWDAKLPAGGQATPSLYAVDGKQYVVIAAGGREGMGTLGDYVVAYTLDGEGKEVVFQHGMAARMATLGIVALGVLAIVVALWRRRHRRRRAQAGSRGNG</sequence>
<dbReference type="EMBL" id="CXOI01000003">
    <property type="protein sequence ID" value="CTP82190.1"/>
    <property type="molecule type" value="Genomic_DNA"/>
</dbReference>
<dbReference type="GO" id="GO:0016020">
    <property type="term" value="C:membrane"/>
    <property type="evidence" value="ECO:0007669"/>
    <property type="project" value="InterPro"/>
</dbReference>
<dbReference type="CDD" id="cd10280">
    <property type="entry name" value="PQQ_mGDH"/>
    <property type="match status" value="1"/>
</dbReference>
<keyword evidence="5" id="KW-0732">Signal</keyword>
<dbReference type="InterPro" id="IPR017511">
    <property type="entry name" value="PQQ_mDH"/>
</dbReference>
<dbReference type="Gene3D" id="2.140.10.10">
    <property type="entry name" value="Quinoprotein alcohol dehydrogenase-like superfamily"/>
    <property type="match status" value="2"/>
</dbReference>
<gene>
    <name evidence="7" type="ORF">XTALMG727_0024</name>
</gene>
<keyword evidence="4" id="KW-1133">Transmembrane helix</keyword>
<dbReference type="Proteomes" id="UP000046187">
    <property type="component" value="Unassembled WGS sequence"/>
</dbReference>
<evidence type="ECO:0000256" key="2">
    <source>
        <dbReference type="ARBA" id="ARBA00008156"/>
    </source>
</evidence>
<name>A0A0K2ZF34_9XANT</name>
<reference evidence="8" key="1">
    <citation type="submission" date="2015-07" db="EMBL/GenBank/DDBJ databases">
        <authorList>
            <person name="Wibberg D."/>
        </authorList>
    </citation>
    <scope>NUCLEOTIDE SEQUENCE [LARGE SCALE GENOMIC DNA]</scope>
</reference>
<keyword evidence="4" id="KW-0812">Transmembrane</keyword>
<evidence type="ECO:0000256" key="3">
    <source>
        <dbReference type="ARBA" id="ARBA00023002"/>
    </source>
</evidence>
<evidence type="ECO:0000313" key="7">
    <source>
        <dbReference type="EMBL" id="CTP82190.1"/>
    </source>
</evidence>
<dbReference type="SMART" id="SM00564">
    <property type="entry name" value="PQQ"/>
    <property type="match status" value="5"/>
</dbReference>
<evidence type="ECO:0000256" key="5">
    <source>
        <dbReference type="SAM" id="SignalP"/>
    </source>
</evidence>